<reference evidence="1 2" key="1">
    <citation type="submission" date="2019-03" db="EMBL/GenBank/DDBJ databases">
        <title>Genomic Encyclopedia of Type Strains, Phase IV (KMG-IV): sequencing the most valuable type-strain genomes for metagenomic binning, comparative biology and taxonomic classification.</title>
        <authorList>
            <person name="Goeker M."/>
        </authorList>
    </citation>
    <scope>NUCLEOTIDE SEQUENCE [LARGE SCALE GENOMIC DNA]</scope>
    <source>
        <strain evidence="1 2">DSM 22362</strain>
    </source>
</reference>
<dbReference type="RefSeq" id="WP_132777616.1">
    <property type="nucleotide sequence ID" value="NZ_SMBZ01000018.1"/>
</dbReference>
<protein>
    <submittedName>
        <fullName evidence="1">Uncharacterized protein</fullName>
    </submittedName>
</protein>
<accession>A0A4R3VWA6</accession>
<dbReference type="Proteomes" id="UP000295197">
    <property type="component" value="Unassembled WGS sequence"/>
</dbReference>
<dbReference type="AlphaFoldDB" id="A0A4R3VWA6"/>
<proteinExistence type="predicted"/>
<evidence type="ECO:0000313" key="1">
    <source>
        <dbReference type="EMBL" id="TCV14044.1"/>
    </source>
</evidence>
<evidence type="ECO:0000313" key="2">
    <source>
        <dbReference type="Proteomes" id="UP000295197"/>
    </source>
</evidence>
<gene>
    <name evidence="1" type="ORF">EDC17_101862</name>
</gene>
<organism evidence="1 2">
    <name type="scientific">Sphingobacterium alimentarium</name>
    <dbReference type="NCBI Taxonomy" id="797292"/>
    <lineage>
        <taxon>Bacteria</taxon>
        <taxon>Pseudomonadati</taxon>
        <taxon>Bacteroidota</taxon>
        <taxon>Sphingobacteriia</taxon>
        <taxon>Sphingobacteriales</taxon>
        <taxon>Sphingobacteriaceae</taxon>
        <taxon>Sphingobacterium</taxon>
    </lineage>
</organism>
<comment type="caution">
    <text evidence="1">The sequence shown here is derived from an EMBL/GenBank/DDBJ whole genome shotgun (WGS) entry which is preliminary data.</text>
</comment>
<keyword evidence="2" id="KW-1185">Reference proteome</keyword>
<dbReference type="OrthoDB" id="711064at2"/>
<dbReference type="EMBL" id="SMBZ01000018">
    <property type="protein sequence ID" value="TCV14044.1"/>
    <property type="molecule type" value="Genomic_DNA"/>
</dbReference>
<name>A0A4R3VWA6_9SPHI</name>
<sequence>MKAYRNRVIETLVLLGEIRNQLFTQIVNIASDGEMKEILNVFKEGDYYTFEMDQFENSSDANIVRLMALCKEIEDTFDSIQNVNAVADEEIAFSAS</sequence>